<evidence type="ECO:0000256" key="37">
    <source>
        <dbReference type="ARBA" id="ARBA00034073"/>
    </source>
</evidence>
<comment type="catalytic activity">
    <reaction evidence="45">
        <text>tauroursodeoxycholate(in) + glutathione(in) + ATP + H2O = tauroursodeoxycholate(out) + glutathione(out) + ADP + phosphate + H(+)</text>
        <dbReference type="Rhea" id="RHEA:66420"/>
        <dbReference type="ChEBI" id="CHEBI:15377"/>
        <dbReference type="ChEBI" id="CHEBI:15378"/>
        <dbReference type="ChEBI" id="CHEBI:30616"/>
        <dbReference type="ChEBI" id="CHEBI:43474"/>
        <dbReference type="ChEBI" id="CHEBI:57925"/>
        <dbReference type="ChEBI" id="CHEBI:132028"/>
        <dbReference type="ChEBI" id="CHEBI:456216"/>
    </reaction>
    <physiologicalReaction direction="left-to-right" evidence="45">
        <dbReference type="Rhea" id="RHEA:66421"/>
    </physiologicalReaction>
</comment>
<dbReference type="GO" id="GO:0034707">
    <property type="term" value="C:chloride channel complex"/>
    <property type="evidence" value="ECO:0007669"/>
    <property type="project" value="UniProtKB-KW"/>
</dbReference>
<evidence type="ECO:0000256" key="29">
    <source>
        <dbReference type="ARBA" id="ARBA00023235"/>
    </source>
</evidence>
<evidence type="ECO:0000256" key="23">
    <source>
        <dbReference type="ARBA" id="ARBA00023055"/>
    </source>
</evidence>
<evidence type="ECO:0000256" key="36">
    <source>
        <dbReference type="ARBA" id="ARBA00034018"/>
    </source>
</evidence>
<evidence type="ECO:0000256" key="40">
    <source>
        <dbReference type="ARBA" id="ARBA00047523"/>
    </source>
</evidence>
<keyword evidence="26" id="KW-0869">Chloride channel</keyword>
<evidence type="ECO:0000256" key="54">
    <source>
        <dbReference type="ARBA" id="ARBA00051844"/>
    </source>
</evidence>
<dbReference type="PANTHER" id="PTHR24223">
    <property type="entry name" value="ATP-BINDING CASSETTE SUB-FAMILY C"/>
    <property type="match status" value="1"/>
</dbReference>
<comment type="catalytic activity">
    <reaction evidence="46">
        <text>glycoursodeoxycholate(in) + glutathione(in) + ATP + H2O = glycoursodeoxycholate(out) + glutathione(out) + ADP + phosphate + H(+)</text>
        <dbReference type="Rhea" id="RHEA:66416"/>
        <dbReference type="ChEBI" id="CHEBI:15377"/>
        <dbReference type="ChEBI" id="CHEBI:15378"/>
        <dbReference type="ChEBI" id="CHEBI:30616"/>
        <dbReference type="ChEBI" id="CHEBI:43474"/>
        <dbReference type="ChEBI" id="CHEBI:57925"/>
        <dbReference type="ChEBI" id="CHEBI:132030"/>
        <dbReference type="ChEBI" id="CHEBI:456216"/>
    </reaction>
    <physiologicalReaction direction="left-to-right" evidence="46">
        <dbReference type="Rhea" id="RHEA:66417"/>
    </physiologicalReaction>
</comment>
<dbReference type="GO" id="GO:0005524">
    <property type="term" value="F:ATP binding"/>
    <property type="evidence" value="ECO:0007669"/>
    <property type="project" value="UniProtKB-KW"/>
</dbReference>
<comment type="cofactor">
    <cofactor evidence="1">
        <name>Mg(2+)</name>
        <dbReference type="ChEBI" id="CHEBI:18420"/>
    </cofactor>
</comment>
<keyword evidence="16" id="KW-0677">Repeat</keyword>
<sequence>QLEEDDMFTVLPQDSSEDLGERLMRCWKAELERASKKQGKPSLSRAIVHCFWKMYIILGFFAFTEEALRIIQPLLLGGLINYFQHAYSSQATAYLYAAGVSGCAFAFAIIHHIYFFQSQRIGMRIRVALCHLIYSKALRLSSTAMKYTTTGQVVNLLSNDVNRFDQVTIFMHYLWIGPLQAAAVVGLLWQEVGIACLAGISVLVILMPMQTLIGSVFSRYRRKTAIFTDNRIRTMSEVISGMRIIKMYTWEKSFSLLVAYMRKLEVAKIMKTSYLRGMNMAWFFVASKLILYFTFVTYALEGEVINARRVFVAVSFYNSVRLTVTLFFPNAIQTTFEAIISIKRIKVCCHSVPLPTLDDVSLSAFPGELVAVIGPVGSGKSSLLAALLGELPFQKGSLKHVGQLAYATQQSCVFPGTVRSNILFGSSYNKLHYNRVVKACALTKDLQLLAEGDMTVIGDRGITLSGGQKARINLARAVYQDADIYLLDDPLSAVDSEVGRFLFDNDPQSTEEDRGEGSVGMAIYLRYLRAGAGWFVLFIVLLMNVVAQVRCNLRMVPMQVLLCELTSNINMTEYPVLNLYNILACIPGRVLNRFSKDIGQMDDLLPFTMVDFMQLFLMIVGAIIVAVSVIPWLLILVLPLCGIFIFLRRYYLATSRDIKRLESTTRSPVFSHLSSSLIGLETIRVYKGQQRFQIAFDCMQDLHTASWFLFLTTSRWLAVRLDVLCAIFVTAVSFCSIFLANILDAGSVGLAVSYATSLTGMFQWGVRQSAEVENLMTSVERVMEYSDLKPEAAWESKAPPKNWPAQGTVMLDRVNFRYTPDGPLVLRNLSVAFQAKEKVGIVGRTGAGKSSLLTALFRLTELESGRVIIDDVVIADLGLHYLRRAISIIPQDPVLFTGSMRKNLDPFDEHSDTDLWNVLEEVQLRQAVEDLPGRLDSELAESGSNFSVGQRQLVCLARALLRHNRILVIDEATANVDPRTDALIQQTIRNKFDNCTVLTIAHRLNTIVDCDRILVMAEGQAREFASPHVLLERPDSLFSRLVEQAGHGEAQALRKTAYLRNSSDSIPTTSDFDIDNPRSSVIMETAF</sequence>
<keyword evidence="13" id="KW-1003">Cell membrane</keyword>
<evidence type="ECO:0000256" key="45">
    <source>
        <dbReference type="ARBA" id="ARBA00050117"/>
    </source>
</evidence>
<dbReference type="GO" id="GO:0005789">
    <property type="term" value="C:endoplasmic reticulum membrane"/>
    <property type="evidence" value="ECO:0007669"/>
    <property type="project" value="UniProtKB-SubCell"/>
</dbReference>
<dbReference type="InterPro" id="IPR009147">
    <property type="entry name" value="CFTR/ABCC7"/>
</dbReference>
<dbReference type="GO" id="GO:0005260">
    <property type="term" value="F:intracellularly ATP-gated chloride channel activity"/>
    <property type="evidence" value="ECO:0007669"/>
    <property type="project" value="UniProtKB-EC"/>
</dbReference>
<evidence type="ECO:0000256" key="18">
    <source>
        <dbReference type="ARBA" id="ARBA00022753"/>
    </source>
</evidence>
<evidence type="ECO:0000256" key="4">
    <source>
        <dbReference type="ARBA" id="ARBA00004477"/>
    </source>
</evidence>
<feature type="transmembrane region" description="Helical" evidence="60">
    <location>
        <begin position="280"/>
        <end position="300"/>
    </location>
</feature>
<proteinExistence type="inferred from homology"/>
<evidence type="ECO:0000256" key="53">
    <source>
        <dbReference type="ARBA" id="ARBA00051624"/>
    </source>
</evidence>
<dbReference type="SUPFAM" id="SSF90123">
    <property type="entry name" value="ABC transporter transmembrane region"/>
    <property type="match status" value="2"/>
</dbReference>
<feature type="domain" description="ABC transporter" evidence="61">
    <location>
        <begin position="342"/>
        <end position="583"/>
    </location>
</feature>
<evidence type="ECO:0000259" key="62">
    <source>
        <dbReference type="PROSITE" id="PS50929"/>
    </source>
</evidence>
<dbReference type="InterPro" id="IPR050173">
    <property type="entry name" value="ABC_transporter_C-like"/>
</dbReference>
<evidence type="ECO:0000256" key="30">
    <source>
        <dbReference type="ARBA" id="ARBA00023303"/>
    </source>
</evidence>
<evidence type="ECO:0000256" key="10">
    <source>
        <dbReference type="ARBA" id="ARBA00012195"/>
    </source>
</evidence>
<keyword evidence="27" id="KW-0325">Glycoprotein</keyword>
<reference evidence="63" key="1">
    <citation type="submission" date="2025-08" db="UniProtKB">
        <authorList>
            <consortium name="Ensembl"/>
        </authorList>
    </citation>
    <scope>IDENTIFICATION</scope>
</reference>
<dbReference type="SMART" id="SM00382">
    <property type="entry name" value="AAA"/>
    <property type="match status" value="2"/>
</dbReference>
<dbReference type="GO" id="GO:0031901">
    <property type="term" value="C:early endosome membrane"/>
    <property type="evidence" value="ECO:0007669"/>
    <property type="project" value="UniProtKB-SubCell"/>
</dbReference>
<dbReference type="InterPro" id="IPR017871">
    <property type="entry name" value="ABC_transporter-like_CS"/>
</dbReference>
<dbReference type="InterPro" id="IPR030240">
    <property type="entry name" value="ABCC4_TMD1"/>
</dbReference>
<feature type="transmembrane region" description="Helical" evidence="60">
    <location>
        <begin position="46"/>
        <end position="63"/>
    </location>
</feature>
<feature type="domain" description="ABC transmembrane type-1" evidence="62">
    <location>
        <begin position="56"/>
        <end position="333"/>
    </location>
</feature>
<evidence type="ECO:0000313" key="64">
    <source>
        <dbReference type="Proteomes" id="UP000694388"/>
    </source>
</evidence>
<evidence type="ECO:0000256" key="38">
    <source>
        <dbReference type="ARBA" id="ARBA00044653"/>
    </source>
</evidence>
<dbReference type="AlphaFoldDB" id="A0A8C4X1U4"/>
<dbReference type="EC" id="5.6.1.6" evidence="10"/>
<comment type="catalytic activity">
    <reaction evidence="55">
        <text>glycocholate(in) + glutathione(in) + ATP + H2O = glycocholate(out) + glutathione(out) + ADP + phosphate + H(+)</text>
        <dbReference type="Rhea" id="RHEA:66400"/>
        <dbReference type="ChEBI" id="CHEBI:15377"/>
        <dbReference type="ChEBI" id="CHEBI:15378"/>
        <dbReference type="ChEBI" id="CHEBI:29746"/>
        <dbReference type="ChEBI" id="CHEBI:30616"/>
        <dbReference type="ChEBI" id="CHEBI:43474"/>
        <dbReference type="ChEBI" id="CHEBI:57925"/>
        <dbReference type="ChEBI" id="CHEBI:456216"/>
    </reaction>
    <physiologicalReaction direction="left-to-right" evidence="55">
        <dbReference type="Rhea" id="RHEA:66401"/>
    </physiologicalReaction>
</comment>
<dbReference type="GO" id="GO:0016887">
    <property type="term" value="F:ATP hydrolysis activity"/>
    <property type="evidence" value="ECO:0007669"/>
    <property type="project" value="InterPro"/>
</dbReference>
<comment type="catalytic activity">
    <reaction evidence="49">
        <text>leukotriene B4(in) + ATP + H2O = leukotriene B4(out) + ADP + phosphate + H(+)</text>
        <dbReference type="Rhea" id="RHEA:66424"/>
        <dbReference type="ChEBI" id="CHEBI:15377"/>
        <dbReference type="ChEBI" id="CHEBI:15378"/>
        <dbReference type="ChEBI" id="CHEBI:30616"/>
        <dbReference type="ChEBI" id="CHEBI:43474"/>
        <dbReference type="ChEBI" id="CHEBI:57461"/>
        <dbReference type="ChEBI" id="CHEBI:456216"/>
    </reaction>
</comment>
<evidence type="ECO:0000256" key="11">
    <source>
        <dbReference type="ARBA" id="ARBA00016668"/>
    </source>
</evidence>
<keyword evidence="18" id="KW-0967">Endosome</keyword>
<keyword evidence="12" id="KW-0813">Transport</keyword>
<dbReference type="FunFam" id="1.20.1560.10:FF:000027">
    <property type="entry name" value="ATP-binding cassette subfamily C member 4"/>
    <property type="match status" value="1"/>
</dbReference>
<evidence type="ECO:0000256" key="46">
    <source>
        <dbReference type="ARBA" id="ARBA00050626"/>
    </source>
</evidence>
<comment type="catalytic activity">
    <reaction evidence="41">
        <text>17beta-estradiol 17-O-(beta-D-glucuronate)(in) + ATP + H2O = 17beta-estradiol 17-O-(beta-D-glucuronate)(out) + ADP + phosphate + H(+)</text>
        <dbReference type="Rhea" id="RHEA:60128"/>
        <dbReference type="ChEBI" id="CHEBI:15377"/>
        <dbReference type="ChEBI" id="CHEBI:15378"/>
        <dbReference type="ChEBI" id="CHEBI:30616"/>
        <dbReference type="ChEBI" id="CHEBI:43474"/>
        <dbReference type="ChEBI" id="CHEBI:82961"/>
        <dbReference type="ChEBI" id="CHEBI:456216"/>
    </reaction>
    <physiologicalReaction direction="left-to-right" evidence="41">
        <dbReference type="Rhea" id="RHEA:60129"/>
    </physiologicalReaction>
</comment>
<dbReference type="FunFam" id="3.40.50.300:FF:000163">
    <property type="entry name" value="Multidrug resistance-associated protein member 4"/>
    <property type="match status" value="1"/>
</dbReference>
<comment type="catalytic activity">
    <reaction evidence="39">
        <text>dehydroepiandrosterone 3-sulfate(in) + ATP + H2O = dehydroepiandrosterone 3-sulfate(out) + ADP + phosphate + H(+)</text>
        <dbReference type="Rhea" id="RHEA:61364"/>
        <dbReference type="ChEBI" id="CHEBI:15377"/>
        <dbReference type="ChEBI" id="CHEBI:15378"/>
        <dbReference type="ChEBI" id="CHEBI:30616"/>
        <dbReference type="ChEBI" id="CHEBI:43474"/>
        <dbReference type="ChEBI" id="CHEBI:57905"/>
        <dbReference type="ChEBI" id="CHEBI:456216"/>
    </reaction>
    <physiologicalReaction direction="left-to-right" evidence="39">
        <dbReference type="Rhea" id="RHEA:61365"/>
    </physiologicalReaction>
</comment>
<dbReference type="GO" id="GO:0015431">
    <property type="term" value="F:ABC-type glutathione S-conjugate transporter activity"/>
    <property type="evidence" value="ECO:0007669"/>
    <property type="project" value="UniProtKB-EC"/>
</dbReference>
<comment type="catalytic activity">
    <reaction evidence="44">
        <text>ATP + H2O = ADP + phosphate + H(+)</text>
        <dbReference type="Rhea" id="RHEA:13065"/>
        <dbReference type="ChEBI" id="CHEBI:15377"/>
        <dbReference type="ChEBI" id="CHEBI:15378"/>
        <dbReference type="ChEBI" id="CHEBI:30616"/>
        <dbReference type="ChEBI" id="CHEBI:43474"/>
        <dbReference type="ChEBI" id="CHEBI:456216"/>
    </reaction>
    <physiologicalReaction direction="left-to-right" evidence="44">
        <dbReference type="Rhea" id="RHEA:13066"/>
    </physiologicalReaction>
</comment>
<dbReference type="GeneTree" id="ENSGT00940000153931"/>
<dbReference type="GO" id="GO:0008559">
    <property type="term" value="F:ABC-type xenobiotic transporter activity"/>
    <property type="evidence" value="ECO:0007669"/>
    <property type="project" value="UniProtKB-EC"/>
</dbReference>
<evidence type="ECO:0000256" key="26">
    <source>
        <dbReference type="ARBA" id="ARBA00023173"/>
    </source>
</evidence>
<evidence type="ECO:0000313" key="63">
    <source>
        <dbReference type="Ensembl" id="ENSEBUP00000026538.1"/>
    </source>
</evidence>
<reference evidence="63" key="2">
    <citation type="submission" date="2025-09" db="UniProtKB">
        <authorList>
            <consortium name="Ensembl"/>
        </authorList>
    </citation>
    <scope>IDENTIFICATION</scope>
</reference>
<keyword evidence="24" id="KW-0406">Ion transport</keyword>
<feature type="transmembrane region" description="Helical" evidence="60">
    <location>
        <begin position="527"/>
        <end position="547"/>
    </location>
</feature>
<evidence type="ECO:0000256" key="14">
    <source>
        <dbReference type="ARBA" id="ARBA00022553"/>
    </source>
</evidence>
<evidence type="ECO:0000256" key="43">
    <source>
        <dbReference type="ARBA" id="ARBA00048665"/>
    </source>
</evidence>
<keyword evidence="19" id="KW-0256">Endoplasmic reticulum</keyword>
<evidence type="ECO:0000256" key="9">
    <source>
        <dbReference type="ARBA" id="ARBA00012191"/>
    </source>
</evidence>
<comment type="subcellular location">
    <subcellularLocation>
        <location evidence="3">Apical cell membrane</location>
        <topology evidence="3">Multi-pass membrane protein</topology>
    </subcellularLocation>
    <subcellularLocation>
        <location evidence="6">Basolateral cell membrane</location>
        <topology evidence="6">Multi-pass membrane protein</topology>
    </subcellularLocation>
    <subcellularLocation>
        <location evidence="5">Early endosome membrane</location>
        <topology evidence="5">Multi-pass membrane protein</topology>
    </subcellularLocation>
    <subcellularLocation>
        <location evidence="4">Endoplasmic reticulum membrane</location>
        <topology evidence="4">Multi-pass membrane protein</topology>
    </subcellularLocation>
    <subcellularLocation>
        <location evidence="2">Recycling endosome membrane</location>
        <topology evidence="2">Multi-pass membrane protein</topology>
    </subcellularLocation>
</comment>
<evidence type="ECO:0000256" key="2">
    <source>
        <dbReference type="ARBA" id="ARBA00004195"/>
    </source>
</evidence>
<comment type="catalytic activity">
    <reaction evidence="40">
        <text>leukotriene C4(in) + ATP + H2O = leukotriene C4(out) + ADP + phosphate + H(+)</text>
        <dbReference type="Rhea" id="RHEA:38963"/>
        <dbReference type="ChEBI" id="CHEBI:15377"/>
        <dbReference type="ChEBI" id="CHEBI:15378"/>
        <dbReference type="ChEBI" id="CHEBI:30616"/>
        <dbReference type="ChEBI" id="CHEBI:43474"/>
        <dbReference type="ChEBI" id="CHEBI:57973"/>
        <dbReference type="ChEBI" id="CHEBI:456216"/>
    </reaction>
    <physiologicalReaction direction="left-to-right" evidence="40">
        <dbReference type="Rhea" id="RHEA:38964"/>
    </physiologicalReaction>
</comment>
<keyword evidence="23" id="KW-0445">Lipid transport</keyword>
<keyword evidence="25 60" id="KW-0472">Membrane</keyword>
<evidence type="ECO:0000256" key="7">
    <source>
        <dbReference type="ARBA" id="ARBA00009118"/>
    </source>
</evidence>
<evidence type="ECO:0000256" key="12">
    <source>
        <dbReference type="ARBA" id="ARBA00022448"/>
    </source>
</evidence>
<keyword evidence="22 60" id="KW-1133">Transmembrane helix</keyword>
<evidence type="ECO:0000256" key="16">
    <source>
        <dbReference type="ARBA" id="ARBA00022737"/>
    </source>
</evidence>
<evidence type="ECO:0000259" key="61">
    <source>
        <dbReference type="PROSITE" id="PS50893"/>
    </source>
</evidence>
<keyword evidence="14" id="KW-0597">Phosphoprotein</keyword>
<evidence type="ECO:0000256" key="3">
    <source>
        <dbReference type="ARBA" id="ARBA00004424"/>
    </source>
</evidence>
<dbReference type="FunFam" id="3.40.50.300:FF:000973">
    <property type="entry name" value="Multidrug resistance-associated protein 4"/>
    <property type="match status" value="1"/>
</dbReference>
<evidence type="ECO:0000256" key="44">
    <source>
        <dbReference type="ARBA" id="ARBA00048778"/>
    </source>
</evidence>
<dbReference type="GO" id="GO:0016324">
    <property type="term" value="C:apical plasma membrane"/>
    <property type="evidence" value="ECO:0007669"/>
    <property type="project" value="UniProtKB-SubCell"/>
</dbReference>
<dbReference type="Gene3D" id="1.20.1560.10">
    <property type="entry name" value="ABC transporter type 1, transmembrane domain"/>
    <property type="match status" value="2"/>
</dbReference>
<evidence type="ECO:0000256" key="34">
    <source>
        <dbReference type="ARBA" id="ARBA00031358"/>
    </source>
</evidence>
<comment type="catalytic activity">
    <reaction evidence="48">
        <text>cholate(in) + glutathione(in) + ATP + H2O = cholate(out) + glutathione(out) + ADP + phosphate + H(+)</text>
        <dbReference type="Rhea" id="RHEA:66396"/>
        <dbReference type="ChEBI" id="CHEBI:15377"/>
        <dbReference type="ChEBI" id="CHEBI:15378"/>
        <dbReference type="ChEBI" id="CHEBI:29747"/>
        <dbReference type="ChEBI" id="CHEBI:30616"/>
        <dbReference type="ChEBI" id="CHEBI:43474"/>
        <dbReference type="ChEBI" id="CHEBI:57925"/>
        <dbReference type="ChEBI" id="CHEBI:456216"/>
    </reaction>
    <physiologicalReaction direction="left-to-right" evidence="48">
        <dbReference type="Rhea" id="RHEA:66397"/>
    </physiologicalReaction>
</comment>
<evidence type="ECO:0000256" key="51">
    <source>
        <dbReference type="ARBA" id="ARBA00051304"/>
    </source>
</evidence>
<name>A0A8C4X1U4_EPTBU</name>
<keyword evidence="64" id="KW-1185">Reference proteome</keyword>
<dbReference type="EC" id="7.6.2.3" evidence="32"/>
<dbReference type="InterPro" id="IPR027417">
    <property type="entry name" value="P-loop_NTPase"/>
</dbReference>
<evidence type="ECO:0000256" key="57">
    <source>
        <dbReference type="ARBA" id="ARBA00052963"/>
    </source>
</evidence>
<evidence type="ECO:0000256" key="25">
    <source>
        <dbReference type="ARBA" id="ARBA00023136"/>
    </source>
</evidence>
<comment type="catalytic activity">
    <reaction evidence="43">
        <text>urate(in) + ATP + H2O = urate(out) + ADP + phosphate + H(+)</text>
        <dbReference type="Rhea" id="RHEA:16461"/>
        <dbReference type="ChEBI" id="CHEBI:15377"/>
        <dbReference type="ChEBI" id="CHEBI:15378"/>
        <dbReference type="ChEBI" id="CHEBI:17775"/>
        <dbReference type="ChEBI" id="CHEBI:30616"/>
        <dbReference type="ChEBI" id="CHEBI:43474"/>
        <dbReference type="ChEBI" id="CHEBI:456216"/>
    </reaction>
    <physiologicalReaction direction="left-to-right" evidence="43">
        <dbReference type="Rhea" id="RHEA:16462"/>
    </physiologicalReaction>
</comment>
<dbReference type="PRINTS" id="PR01851">
    <property type="entry name" value="CYSFIBREGLTR"/>
</dbReference>
<dbReference type="PROSITE" id="PS50893">
    <property type="entry name" value="ABC_TRANSPORTER_2"/>
    <property type="match status" value="2"/>
</dbReference>
<feature type="domain" description="ABC transporter" evidence="61">
    <location>
        <begin position="809"/>
        <end position="1043"/>
    </location>
</feature>
<comment type="catalytic activity">
    <reaction evidence="56">
        <text>glycodeoxycholate(in) + glutathione(in) + ATP + H2O = glycodeoxycholate(out) + glutathione(out) + ADP + phosphate + H(+)</text>
        <dbReference type="Rhea" id="RHEA:66380"/>
        <dbReference type="ChEBI" id="CHEBI:15377"/>
        <dbReference type="ChEBI" id="CHEBI:15378"/>
        <dbReference type="ChEBI" id="CHEBI:30616"/>
        <dbReference type="ChEBI" id="CHEBI:43474"/>
        <dbReference type="ChEBI" id="CHEBI:57925"/>
        <dbReference type="ChEBI" id="CHEBI:82982"/>
        <dbReference type="ChEBI" id="CHEBI:456216"/>
    </reaction>
    <physiologicalReaction direction="left-to-right" evidence="56">
        <dbReference type="Rhea" id="RHEA:66381"/>
    </physiologicalReaction>
</comment>
<dbReference type="InterPro" id="IPR003439">
    <property type="entry name" value="ABC_transporter-like_ATP-bd"/>
</dbReference>
<evidence type="ECO:0000256" key="35">
    <source>
        <dbReference type="ARBA" id="ARBA00033163"/>
    </source>
</evidence>
<comment type="similarity">
    <text evidence="8">Belongs to the ABC transporter superfamily. ABCC family. Conjugate transporter (TC 3.A.1.208) subfamily.</text>
</comment>
<dbReference type="InterPro" id="IPR036640">
    <property type="entry name" value="ABC1_TM_sf"/>
</dbReference>
<evidence type="ECO:0000256" key="5">
    <source>
        <dbReference type="ARBA" id="ARBA00004520"/>
    </source>
</evidence>
<comment type="catalytic activity">
    <reaction evidence="47">
        <text>prostaglandin E1(in) + ATP + H2O = prostaglandin E1(out) + ADP + phosphate + H(+)</text>
        <dbReference type="Rhea" id="RHEA:66392"/>
        <dbReference type="ChEBI" id="CHEBI:15377"/>
        <dbReference type="ChEBI" id="CHEBI:15378"/>
        <dbReference type="ChEBI" id="CHEBI:30616"/>
        <dbReference type="ChEBI" id="CHEBI:43474"/>
        <dbReference type="ChEBI" id="CHEBI:57397"/>
        <dbReference type="ChEBI" id="CHEBI:456216"/>
    </reaction>
    <physiologicalReaction direction="left-to-right" evidence="47">
        <dbReference type="Rhea" id="RHEA:66393"/>
    </physiologicalReaction>
</comment>
<feature type="transmembrane region" description="Helical" evidence="60">
    <location>
        <begin position="604"/>
        <end position="626"/>
    </location>
</feature>
<dbReference type="Pfam" id="PF00005">
    <property type="entry name" value="ABC_tran"/>
    <property type="match status" value="2"/>
</dbReference>
<feature type="transmembrane region" description="Helical" evidence="60">
    <location>
        <begin position="632"/>
        <end position="651"/>
    </location>
</feature>
<dbReference type="InterPro" id="IPR003593">
    <property type="entry name" value="AAA+_ATPase"/>
</dbReference>
<comment type="catalytic activity">
    <reaction evidence="38">
        <text>hydrogencarbonate(in) = hydrogencarbonate(out)</text>
        <dbReference type="Rhea" id="RHEA:28695"/>
        <dbReference type="ChEBI" id="CHEBI:17544"/>
    </reaction>
</comment>
<dbReference type="GO" id="GO:0055038">
    <property type="term" value="C:recycling endosome membrane"/>
    <property type="evidence" value="ECO:0007669"/>
    <property type="project" value="UniProtKB-SubCell"/>
</dbReference>
<dbReference type="InterPro" id="IPR011527">
    <property type="entry name" value="ABC1_TM_dom"/>
</dbReference>
<evidence type="ECO:0000256" key="13">
    <source>
        <dbReference type="ARBA" id="ARBA00022475"/>
    </source>
</evidence>
<keyword evidence="30" id="KW-0407">Ion channel</keyword>
<evidence type="ECO:0000256" key="56">
    <source>
        <dbReference type="ARBA" id="ARBA00052647"/>
    </source>
</evidence>
<organism evidence="63 64">
    <name type="scientific">Eptatretus burgeri</name>
    <name type="common">Inshore hagfish</name>
    <dbReference type="NCBI Taxonomy" id="7764"/>
    <lineage>
        <taxon>Eukaryota</taxon>
        <taxon>Metazoa</taxon>
        <taxon>Chordata</taxon>
        <taxon>Craniata</taxon>
        <taxon>Vertebrata</taxon>
        <taxon>Cyclostomata</taxon>
        <taxon>Myxini</taxon>
        <taxon>Myxiniformes</taxon>
        <taxon>Myxinidae</taxon>
        <taxon>Eptatretinae</taxon>
        <taxon>Eptatretus</taxon>
    </lineage>
</organism>
<dbReference type="SUPFAM" id="SSF52540">
    <property type="entry name" value="P-loop containing nucleoside triphosphate hydrolases"/>
    <property type="match status" value="2"/>
</dbReference>
<comment type="catalytic activity">
    <reaction evidence="57">
        <text>3',5'-cyclic GMP(in) + ATP + H2O = 3',5'-cyclic GMP(out) + ADP + phosphate + H(+)</text>
        <dbReference type="Rhea" id="RHEA:66188"/>
        <dbReference type="ChEBI" id="CHEBI:15377"/>
        <dbReference type="ChEBI" id="CHEBI:15378"/>
        <dbReference type="ChEBI" id="CHEBI:30616"/>
        <dbReference type="ChEBI" id="CHEBI:43474"/>
        <dbReference type="ChEBI" id="CHEBI:57746"/>
        <dbReference type="ChEBI" id="CHEBI:456216"/>
    </reaction>
    <physiologicalReaction direction="left-to-right" evidence="57">
        <dbReference type="Rhea" id="RHEA:66189"/>
    </physiologicalReaction>
</comment>
<dbReference type="CDD" id="cd18593">
    <property type="entry name" value="ABC_6TM_MRP4_D1_like"/>
    <property type="match status" value="1"/>
</dbReference>
<evidence type="ECO:0000256" key="50">
    <source>
        <dbReference type="ARBA" id="ARBA00051287"/>
    </source>
</evidence>
<dbReference type="Pfam" id="PF00664">
    <property type="entry name" value="ABC_membrane"/>
    <property type="match status" value="2"/>
</dbReference>
<evidence type="ECO:0000256" key="58">
    <source>
        <dbReference type="ARBA" id="ARBA00062847"/>
    </source>
</evidence>
<comment type="catalytic activity">
    <reaction evidence="36">
        <text>ATP + H2O + xenobioticSide 1 = ADP + phosphate + xenobioticSide 2.</text>
        <dbReference type="EC" id="7.6.2.2"/>
    </reaction>
</comment>
<dbReference type="GO" id="GO:0016323">
    <property type="term" value="C:basolateral plasma membrane"/>
    <property type="evidence" value="ECO:0007669"/>
    <property type="project" value="UniProtKB-SubCell"/>
</dbReference>
<feature type="transmembrane region" description="Helical" evidence="60">
    <location>
        <begin position="192"/>
        <end position="217"/>
    </location>
</feature>
<comment type="catalytic activity">
    <reaction evidence="31">
        <text>chloride(in) = chloride(out)</text>
        <dbReference type="Rhea" id="RHEA:29823"/>
        <dbReference type="ChEBI" id="CHEBI:17996"/>
    </reaction>
</comment>
<evidence type="ECO:0000256" key="52">
    <source>
        <dbReference type="ARBA" id="ARBA00051604"/>
    </source>
</evidence>
<dbReference type="CDD" id="cd03244">
    <property type="entry name" value="ABCC_MRP_domain2"/>
    <property type="match status" value="1"/>
</dbReference>
<dbReference type="FunFam" id="1.20.1560.10:FF:000014">
    <property type="entry name" value="Multidrug resistance-associated protein member 4"/>
    <property type="match status" value="1"/>
</dbReference>
<keyword evidence="15 60" id="KW-0812">Transmembrane</keyword>
<evidence type="ECO:0000256" key="24">
    <source>
        <dbReference type="ARBA" id="ARBA00023065"/>
    </source>
</evidence>
<evidence type="ECO:0000256" key="15">
    <source>
        <dbReference type="ARBA" id="ARBA00022692"/>
    </source>
</evidence>
<evidence type="ECO:0000256" key="28">
    <source>
        <dbReference type="ARBA" id="ARBA00023214"/>
    </source>
</evidence>
<evidence type="ECO:0000256" key="59">
    <source>
        <dbReference type="ARBA" id="ARBA00082792"/>
    </source>
</evidence>
<dbReference type="Ensembl" id="ENSEBUT00000027114.1">
    <property type="protein sequence ID" value="ENSEBUP00000026538.1"/>
    <property type="gene ID" value="ENSEBUG00000016325.1"/>
</dbReference>
<evidence type="ECO:0000256" key="31">
    <source>
        <dbReference type="ARBA" id="ARBA00024167"/>
    </source>
</evidence>
<evidence type="ECO:0000256" key="33">
    <source>
        <dbReference type="ARBA" id="ARBA00029720"/>
    </source>
</evidence>
<dbReference type="CDD" id="cd03250">
    <property type="entry name" value="ABCC_MRP_domain1"/>
    <property type="match status" value="1"/>
</dbReference>
<accession>A0A8C4X1U4</accession>
<comment type="catalytic activity">
    <reaction evidence="54">
        <text>taurocholate(in) + glutathione(in) + ATP + H2O = taurocholate(out) + glutathione(out) + ADP + phosphate + H(+)</text>
        <dbReference type="Rhea" id="RHEA:66404"/>
        <dbReference type="ChEBI" id="CHEBI:15377"/>
        <dbReference type="ChEBI" id="CHEBI:15378"/>
        <dbReference type="ChEBI" id="CHEBI:30616"/>
        <dbReference type="ChEBI" id="CHEBI:36257"/>
        <dbReference type="ChEBI" id="CHEBI:43474"/>
        <dbReference type="ChEBI" id="CHEBI:57925"/>
        <dbReference type="ChEBI" id="CHEBI:456216"/>
    </reaction>
    <physiologicalReaction direction="left-to-right" evidence="54">
        <dbReference type="Rhea" id="RHEA:66405"/>
    </physiologicalReaction>
</comment>
<dbReference type="Gene3D" id="3.40.50.300">
    <property type="entry name" value="P-loop containing nucleotide triphosphate hydrolases"/>
    <property type="match status" value="2"/>
</dbReference>
<comment type="catalytic activity">
    <reaction evidence="52">
        <text>3',5'-cyclic AMP(in) + ATP + H2O = 3',5'-cyclic AMP(out) + ADP + phosphate + H(+)</text>
        <dbReference type="Rhea" id="RHEA:66184"/>
        <dbReference type="ChEBI" id="CHEBI:15377"/>
        <dbReference type="ChEBI" id="CHEBI:15378"/>
        <dbReference type="ChEBI" id="CHEBI:30616"/>
        <dbReference type="ChEBI" id="CHEBI:43474"/>
        <dbReference type="ChEBI" id="CHEBI:58165"/>
        <dbReference type="ChEBI" id="CHEBI:456216"/>
    </reaction>
    <physiologicalReaction direction="left-to-right" evidence="52">
        <dbReference type="Rhea" id="RHEA:66185"/>
    </physiologicalReaction>
</comment>
<comment type="catalytic activity">
    <reaction evidence="51">
        <text>taurochenodeoxycholate(in) + glutathione(in) + ATP + H2O = taurochenodeoxycholate(out) + glutathione(out) + ADP + phosphate + H(+)</text>
        <dbReference type="Rhea" id="RHEA:66412"/>
        <dbReference type="ChEBI" id="CHEBI:9407"/>
        <dbReference type="ChEBI" id="CHEBI:15377"/>
        <dbReference type="ChEBI" id="CHEBI:15378"/>
        <dbReference type="ChEBI" id="CHEBI:30616"/>
        <dbReference type="ChEBI" id="CHEBI:43474"/>
        <dbReference type="ChEBI" id="CHEBI:57925"/>
        <dbReference type="ChEBI" id="CHEBI:456216"/>
    </reaction>
    <physiologicalReaction direction="left-to-right" evidence="51">
        <dbReference type="Rhea" id="RHEA:66413"/>
    </physiologicalReaction>
</comment>
<dbReference type="OMA" id="ACAQWFH"/>
<evidence type="ECO:0000256" key="55">
    <source>
        <dbReference type="ARBA" id="ARBA00052534"/>
    </source>
</evidence>
<comment type="catalytic activity">
    <reaction evidence="42">
        <text>an S-substituted glutathione(in) + ATP + H2O = an S-substituted glutathione(out) + ADP + phosphate + H(+)</text>
        <dbReference type="Rhea" id="RHEA:19121"/>
        <dbReference type="ChEBI" id="CHEBI:15377"/>
        <dbReference type="ChEBI" id="CHEBI:15378"/>
        <dbReference type="ChEBI" id="CHEBI:30616"/>
        <dbReference type="ChEBI" id="CHEBI:43474"/>
        <dbReference type="ChEBI" id="CHEBI:90779"/>
        <dbReference type="ChEBI" id="CHEBI:456216"/>
        <dbReference type="EC" id="7.6.2.3"/>
    </reaction>
    <physiologicalReaction direction="left-to-right" evidence="42">
        <dbReference type="Rhea" id="RHEA:19122"/>
    </physiologicalReaction>
</comment>
<evidence type="ECO:0000256" key="8">
    <source>
        <dbReference type="ARBA" id="ARBA00009726"/>
    </source>
</evidence>
<keyword evidence="17" id="KW-0547">Nucleotide-binding</keyword>
<feature type="domain" description="ABC transmembrane type-1" evidence="62">
    <location>
        <begin position="587"/>
        <end position="774"/>
    </location>
</feature>
<evidence type="ECO:0000256" key="6">
    <source>
        <dbReference type="ARBA" id="ARBA00004554"/>
    </source>
</evidence>
<evidence type="ECO:0000256" key="1">
    <source>
        <dbReference type="ARBA" id="ARBA00001946"/>
    </source>
</evidence>
<dbReference type="Proteomes" id="UP000694388">
    <property type="component" value="Unplaced"/>
</dbReference>
<feature type="transmembrane region" description="Helical" evidence="60">
    <location>
        <begin position="723"/>
        <end position="743"/>
    </location>
</feature>
<comment type="catalytic activity">
    <reaction evidence="53">
        <text>glycochenodeoxycholate(in) + glutathione(in) + ATP + H2O = glycochenodeoxycholate(out) + glutathione(out) + ADP + phosphate + H(+)</text>
        <dbReference type="Rhea" id="RHEA:66408"/>
        <dbReference type="ChEBI" id="CHEBI:15377"/>
        <dbReference type="ChEBI" id="CHEBI:15378"/>
        <dbReference type="ChEBI" id="CHEBI:30616"/>
        <dbReference type="ChEBI" id="CHEBI:36252"/>
        <dbReference type="ChEBI" id="CHEBI:43474"/>
        <dbReference type="ChEBI" id="CHEBI:57925"/>
        <dbReference type="ChEBI" id="CHEBI:456216"/>
    </reaction>
    <physiologicalReaction direction="left-to-right" evidence="53">
        <dbReference type="Rhea" id="RHEA:66409"/>
    </physiologicalReaction>
</comment>
<comment type="catalytic activity">
    <reaction evidence="37">
        <text>ATP + H2O + closed Cl(-) channel = ADP + phosphate + open Cl(-) channel.</text>
        <dbReference type="EC" id="5.6.1.6"/>
    </reaction>
</comment>
<evidence type="ECO:0000256" key="60">
    <source>
        <dbReference type="SAM" id="Phobius"/>
    </source>
</evidence>
<feature type="transmembrane region" description="Helical" evidence="60">
    <location>
        <begin position="167"/>
        <end position="186"/>
    </location>
</feature>
<dbReference type="PROSITE" id="PS50929">
    <property type="entry name" value="ABC_TM1F"/>
    <property type="match status" value="2"/>
</dbReference>
<comment type="catalytic activity">
    <reaction evidence="50">
        <text>prostaglandin E2(in) + ATP + H2O = prostaglandin E2(out) + ADP + phosphate + H(+)</text>
        <dbReference type="Rhea" id="RHEA:66388"/>
        <dbReference type="ChEBI" id="CHEBI:15377"/>
        <dbReference type="ChEBI" id="CHEBI:15378"/>
        <dbReference type="ChEBI" id="CHEBI:30616"/>
        <dbReference type="ChEBI" id="CHEBI:43474"/>
        <dbReference type="ChEBI" id="CHEBI:456216"/>
        <dbReference type="ChEBI" id="CHEBI:606564"/>
    </reaction>
    <physiologicalReaction direction="left-to-right" evidence="50">
        <dbReference type="Rhea" id="RHEA:66389"/>
    </physiologicalReaction>
</comment>
<keyword evidence="28" id="KW-0868">Chloride</keyword>
<evidence type="ECO:0000256" key="22">
    <source>
        <dbReference type="ARBA" id="ARBA00022989"/>
    </source>
</evidence>
<comment type="similarity">
    <text evidence="7">Belongs to the ABC transporter superfamily. ABCC family. CFTR transporter (TC 3.A.1.202) subfamily.</text>
</comment>
<evidence type="ECO:0000256" key="20">
    <source>
        <dbReference type="ARBA" id="ARBA00022840"/>
    </source>
</evidence>
<protein>
    <recommendedName>
        <fullName evidence="11">Cystic fibrosis transmembrane conductance regulator</fullName>
        <ecNumber evidence="10">5.6.1.6</ecNumber>
        <ecNumber evidence="9">7.6.2.2</ecNumber>
        <ecNumber evidence="32">7.6.2.3</ecNumber>
    </recommendedName>
    <alternativeName>
        <fullName evidence="33">ATP-binding cassette sub-family C member 7</fullName>
    </alternativeName>
    <alternativeName>
        <fullName evidence="34">Channel conductance-controlling ATPase</fullName>
    </alternativeName>
    <alternativeName>
        <fullName evidence="59">Multidrug resistance-associated protein 4</fullName>
    </alternativeName>
    <alternativeName>
        <fullName evidence="35">cAMP-dependent chloride channel</fullName>
    </alternativeName>
</protein>
<evidence type="ECO:0000256" key="48">
    <source>
        <dbReference type="ARBA" id="ARBA00051057"/>
    </source>
</evidence>
<evidence type="ECO:0000256" key="47">
    <source>
        <dbReference type="ARBA" id="ARBA00050718"/>
    </source>
</evidence>
<feature type="transmembrane region" description="Helical" evidence="60">
    <location>
        <begin position="93"/>
        <end position="116"/>
    </location>
</feature>
<keyword evidence="21" id="KW-1278">Translocase</keyword>
<evidence type="ECO:0000256" key="27">
    <source>
        <dbReference type="ARBA" id="ARBA00023180"/>
    </source>
</evidence>
<evidence type="ECO:0000256" key="17">
    <source>
        <dbReference type="ARBA" id="ARBA00022741"/>
    </source>
</evidence>
<evidence type="ECO:0000256" key="41">
    <source>
        <dbReference type="ARBA" id="ARBA00047576"/>
    </source>
</evidence>
<dbReference type="GO" id="GO:0006869">
    <property type="term" value="P:lipid transport"/>
    <property type="evidence" value="ECO:0007669"/>
    <property type="project" value="UniProtKB-KW"/>
</dbReference>
<evidence type="ECO:0000256" key="19">
    <source>
        <dbReference type="ARBA" id="ARBA00022824"/>
    </source>
</evidence>
<evidence type="ECO:0000256" key="42">
    <source>
        <dbReference type="ARBA" id="ARBA00048007"/>
    </source>
</evidence>
<dbReference type="PROSITE" id="PS00211">
    <property type="entry name" value="ABC_TRANSPORTER_1"/>
    <property type="match status" value="2"/>
</dbReference>
<feature type="transmembrane region" description="Helical" evidence="60">
    <location>
        <begin position="574"/>
        <end position="592"/>
    </location>
</feature>
<keyword evidence="29" id="KW-0413">Isomerase</keyword>
<comment type="subunit">
    <text evidence="58">Interacts (via PDZ-binding motif) with SNX27 (via PDZ domain); this interaction accelerates MRP4 internalization.</text>
</comment>
<evidence type="ECO:0000256" key="21">
    <source>
        <dbReference type="ARBA" id="ARBA00022967"/>
    </source>
</evidence>
<evidence type="ECO:0000256" key="39">
    <source>
        <dbReference type="ARBA" id="ARBA00047279"/>
    </source>
</evidence>
<keyword evidence="20" id="KW-0067">ATP-binding</keyword>
<evidence type="ECO:0000256" key="32">
    <source>
        <dbReference type="ARBA" id="ARBA00024220"/>
    </source>
</evidence>
<evidence type="ECO:0000256" key="49">
    <source>
        <dbReference type="ARBA" id="ARBA00051151"/>
    </source>
</evidence>
<dbReference type="PANTHER" id="PTHR24223:SF456">
    <property type="entry name" value="MULTIDRUG RESISTANCE-ASSOCIATED PROTEIN LETHAL(2)03659"/>
    <property type="match status" value="1"/>
</dbReference>
<dbReference type="EC" id="7.6.2.2" evidence="9"/>